<dbReference type="InterPro" id="IPR003370">
    <property type="entry name" value="Chromate_transpt"/>
</dbReference>
<sequence>MPNTELVISFLKIGAFSFGGGYTMIPFIQKEIIYRHQWIPLNDFIDIVGIAEITPGPIAINSSTFVGYRIGGVIGSLLSTVSVVLVPFLLVMMLAPFFLKIKGSPAVRRAFKGIRPAIIGLIASAAITLGKAAMIDIKSMIICIVVFVMVYRVKFHPVFGIIAAGMLGVILY</sequence>
<evidence type="ECO:0000256" key="1">
    <source>
        <dbReference type="ARBA" id="ARBA00004651"/>
    </source>
</evidence>
<feature type="transmembrane region" description="Helical" evidence="7">
    <location>
        <begin position="155"/>
        <end position="171"/>
    </location>
</feature>
<feature type="transmembrane region" description="Helical" evidence="7">
    <location>
        <begin position="40"/>
        <end position="60"/>
    </location>
</feature>
<evidence type="ECO:0000313" key="9">
    <source>
        <dbReference type="Proteomes" id="UP000662904"/>
    </source>
</evidence>
<feature type="transmembrane region" description="Helical" evidence="7">
    <location>
        <begin position="119"/>
        <end position="149"/>
    </location>
</feature>
<dbReference type="EMBL" id="CP059066">
    <property type="protein sequence ID" value="QSQ08156.1"/>
    <property type="molecule type" value="Genomic_DNA"/>
</dbReference>
<dbReference type="PANTHER" id="PTHR43663">
    <property type="entry name" value="CHROMATE TRANSPORT PROTEIN-RELATED"/>
    <property type="match status" value="1"/>
</dbReference>
<protein>
    <submittedName>
        <fullName evidence="8">Putative chromate transport protein</fullName>
    </submittedName>
</protein>
<evidence type="ECO:0000256" key="7">
    <source>
        <dbReference type="SAM" id="Phobius"/>
    </source>
</evidence>
<evidence type="ECO:0000313" key="8">
    <source>
        <dbReference type="EMBL" id="QSQ08156.1"/>
    </source>
</evidence>
<evidence type="ECO:0000256" key="4">
    <source>
        <dbReference type="ARBA" id="ARBA00022692"/>
    </source>
</evidence>
<evidence type="ECO:0000256" key="6">
    <source>
        <dbReference type="ARBA" id="ARBA00023136"/>
    </source>
</evidence>
<dbReference type="Proteomes" id="UP000662904">
    <property type="component" value="Chromosome"/>
</dbReference>
<comment type="subcellular location">
    <subcellularLocation>
        <location evidence="1">Cell membrane</location>
        <topology evidence="1">Multi-pass membrane protein</topology>
    </subcellularLocation>
</comment>
<keyword evidence="6 7" id="KW-0472">Membrane</keyword>
<gene>
    <name evidence="8" type="primary">srpC_1</name>
    <name evidence="8" type="ORF">H0A61_00476</name>
</gene>
<dbReference type="RefSeq" id="WP_206708389.1">
    <property type="nucleotide sequence ID" value="NZ_CP059066.1"/>
</dbReference>
<proteinExistence type="inferred from homology"/>
<feature type="transmembrane region" description="Helical" evidence="7">
    <location>
        <begin position="6"/>
        <end position="28"/>
    </location>
</feature>
<dbReference type="KEGG" id="kme:H0A61_00476"/>
<dbReference type="Pfam" id="PF02417">
    <property type="entry name" value="Chromate_transp"/>
    <property type="match status" value="1"/>
</dbReference>
<dbReference type="GO" id="GO:0015109">
    <property type="term" value="F:chromate transmembrane transporter activity"/>
    <property type="evidence" value="ECO:0007669"/>
    <property type="project" value="InterPro"/>
</dbReference>
<keyword evidence="4 7" id="KW-0812">Transmembrane</keyword>
<dbReference type="InterPro" id="IPR052518">
    <property type="entry name" value="CHR_Transporter"/>
</dbReference>
<comment type="similarity">
    <text evidence="2">Belongs to the chromate ion transporter (CHR) (TC 2.A.51) family.</text>
</comment>
<dbReference type="GO" id="GO:0005886">
    <property type="term" value="C:plasma membrane"/>
    <property type="evidence" value="ECO:0007669"/>
    <property type="project" value="UniProtKB-SubCell"/>
</dbReference>
<organism evidence="8 9">
    <name type="scientific">Koleobacter methoxysyntrophicus</name>
    <dbReference type="NCBI Taxonomy" id="2751313"/>
    <lineage>
        <taxon>Bacteria</taxon>
        <taxon>Bacillati</taxon>
        <taxon>Bacillota</taxon>
        <taxon>Clostridia</taxon>
        <taxon>Koleobacterales</taxon>
        <taxon>Koleobacteraceae</taxon>
        <taxon>Koleobacter</taxon>
    </lineage>
</organism>
<feature type="transmembrane region" description="Helical" evidence="7">
    <location>
        <begin position="72"/>
        <end position="99"/>
    </location>
</feature>
<name>A0A8A0RLR1_9FIRM</name>
<evidence type="ECO:0000256" key="5">
    <source>
        <dbReference type="ARBA" id="ARBA00022989"/>
    </source>
</evidence>
<evidence type="ECO:0000256" key="2">
    <source>
        <dbReference type="ARBA" id="ARBA00005262"/>
    </source>
</evidence>
<accession>A0A8A0RLR1</accession>
<reference evidence="8" key="1">
    <citation type="submission" date="2020-07" db="EMBL/GenBank/DDBJ databases">
        <title>Koleobacter methoxysyntrophicus gen. nov., sp. nov., a novel anaerobic bacterium isolated from deep subsurface oil field and proposal of Koleobacterales ord. nov. in the phylum Firmicutes.</title>
        <authorList>
            <person name="Sakamoto S."/>
            <person name="Tamaki H."/>
        </authorList>
    </citation>
    <scope>NUCLEOTIDE SEQUENCE</scope>
    <source>
        <strain evidence="8">NRmbB1</strain>
    </source>
</reference>
<dbReference type="PANTHER" id="PTHR43663:SF1">
    <property type="entry name" value="CHROMATE TRANSPORTER"/>
    <property type="match status" value="1"/>
</dbReference>
<keyword evidence="5 7" id="KW-1133">Transmembrane helix</keyword>
<keyword evidence="3" id="KW-1003">Cell membrane</keyword>
<dbReference type="AlphaFoldDB" id="A0A8A0RLR1"/>
<keyword evidence="9" id="KW-1185">Reference proteome</keyword>
<evidence type="ECO:0000256" key="3">
    <source>
        <dbReference type="ARBA" id="ARBA00022475"/>
    </source>
</evidence>